<dbReference type="OrthoDB" id="6179444at2759"/>
<accession>A0A8B6E6B5</accession>
<sequence>MSFSVAEKLLIYSFNHTQMLCYGLMKLLLKDVIDKKESLKGILCSYFLKTLLFWLCEEVDKDIWIPKTLLTCFRACICRLIYCIQYSVLVHYFIPQNNFFEGRYKDDDRIQMIGLLQDAYHLGWQCFRVSGTFSGDFHTLTNPNHDSKTIHLMLRAIIYRLAEYFERNENCLVILKKINRFSGIKLASKLIMFILSRSNNLKVQQTTILHYINNKVQYHHFKQQQSRLLIASHAGNSEEGWLFIASFFYRQKRYHIVKELASYILSRAVKADASFSYITRIPADIDATQLNSGEQSAMLILRSLLQSTMVFEGCSSLIPDELEIEVASGNLFVVDLIILTHFLIFLSNYHLGDFMSCMGSLGSLEANTQTWYRLNLVGKRQITSAFICLGVAHEMMGHLNKAYECFSTCVSQGKWNLSKAEFRLSKL</sequence>
<dbReference type="InterPro" id="IPR046906">
    <property type="entry name" value="Mab-21_HhH/H2TH-like"/>
</dbReference>
<dbReference type="EMBL" id="UYJE01004568">
    <property type="protein sequence ID" value="VDI29216.1"/>
    <property type="molecule type" value="Genomic_DNA"/>
</dbReference>
<dbReference type="Pfam" id="PF20266">
    <property type="entry name" value="Mab-21_C"/>
    <property type="match status" value="1"/>
</dbReference>
<reference evidence="2" key="1">
    <citation type="submission" date="2018-11" db="EMBL/GenBank/DDBJ databases">
        <authorList>
            <person name="Alioto T."/>
            <person name="Alioto T."/>
        </authorList>
    </citation>
    <scope>NUCLEOTIDE SEQUENCE</scope>
</reference>
<proteinExistence type="predicted"/>
<name>A0A8B6E6B5_MYTGA</name>
<dbReference type="AlphaFoldDB" id="A0A8B6E6B5"/>
<feature type="domain" description="Mab-21-like HhH/H2TH-like" evidence="1">
    <location>
        <begin position="21"/>
        <end position="106"/>
    </location>
</feature>
<dbReference type="Gene3D" id="1.10.1410.40">
    <property type="match status" value="1"/>
</dbReference>
<protein>
    <recommendedName>
        <fullName evidence="1">Mab-21-like HhH/H2TH-like domain-containing protein</fullName>
    </recommendedName>
</protein>
<dbReference type="Proteomes" id="UP000596742">
    <property type="component" value="Unassembled WGS sequence"/>
</dbReference>
<keyword evidence="3" id="KW-1185">Reference proteome</keyword>
<dbReference type="PANTHER" id="PTHR10656">
    <property type="entry name" value="CELL FATE DETERMINING PROTEIN MAB21-RELATED"/>
    <property type="match status" value="1"/>
</dbReference>
<evidence type="ECO:0000313" key="3">
    <source>
        <dbReference type="Proteomes" id="UP000596742"/>
    </source>
</evidence>
<dbReference type="PANTHER" id="PTHR10656:SF69">
    <property type="entry name" value="MAB-21-LIKE HHH_H2TH-LIKE DOMAIN-CONTAINING PROTEIN"/>
    <property type="match status" value="1"/>
</dbReference>
<gene>
    <name evidence="2" type="ORF">MGAL_10B037637</name>
</gene>
<evidence type="ECO:0000313" key="2">
    <source>
        <dbReference type="EMBL" id="VDI29216.1"/>
    </source>
</evidence>
<comment type="caution">
    <text evidence="2">The sequence shown here is derived from an EMBL/GenBank/DDBJ whole genome shotgun (WGS) entry which is preliminary data.</text>
</comment>
<evidence type="ECO:0000259" key="1">
    <source>
        <dbReference type="Pfam" id="PF20266"/>
    </source>
</evidence>
<organism evidence="2 3">
    <name type="scientific">Mytilus galloprovincialis</name>
    <name type="common">Mediterranean mussel</name>
    <dbReference type="NCBI Taxonomy" id="29158"/>
    <lineage>
        <taxon>Eukaryota</taxon>
        <taxon>Metazoa</taxon>
        <taxon>Spiralia</taxon>
        <taxon>Lophotrochozoa</taxon>
        <taxon>Mollusca</taxon>
        <taxon>Bivalvia</taxon>
        <taxon>Autobranchia</taxon>
        <taxon>Pteriomorphia</taxon>
        <taxon>Mytilida</taxon>
        <taxon>Mytiloidea</taxon>
        <taxon>Mytilidae</taxon>
        <taxon>Mytilinae</taxon>
        <taxon>Mytilus</taxon>
    </lineage>
</organism>